<comment type="caution">
    <text evidence="2">The sequence shown here is derived from an EMBL/GenBank/DDBJ whole genome shotgun (WGS) entry which is preliminary data.</text>
</comment>
<protein>
    <submittedName>
        <fullName evidence="2">DUF3828 domain-containing protein</fullName>
    </submittedName>
</protein>
<dbReference type="Pfam" id="PF12883">
    <property type="entry name" value="DUF3828"/>
    <property type="match status" value="1"/>
</dbReference>
<evidence type="ECO:0000259" key="1">
    <source>
        <dbReference type="Pfam" id="PF12883"/>
    </source>
</evidence>
<accession>A0A5Y2SJR0</accession>
<dbReference type="Proteomes" id="UP000839836">
    <property type="component" value="Unassembled WGS sequence"/>
</dbReference>
<dbReference type="Gene3D" id="3.10.450.50">
    <property type="match status" value="1"/>
</dbReference>
<dbReference type="InterPro" id="IPR024289">
    <property type="entry name" value="DUF3828"/>
</dbReference>
<feature type="domain" description="DUF3828" evidence="1">
    <location>
        <begin position="71"/>
        <end position="175"/>
    </location>
</feature>
<dbReference type="EMBL" id="AAILSW010000052">
    <property type="protein sequence ID" value="ECF6076207.1"/>
    <property type="molecule type" value="Genomic_DNA"/>
</dbReference>
<evidence type="ECO:0000313" key="2">
    <source>
        <dbReference type="EMBL" id="ECF6076207.1"/>
    </source>
</evidence>
<reference evidence="2" key="1">
    <citation type="submission" date="2019-07" db="EMBL/GenBank/DDBJ databases">
        <authorList>
            <person name="Ashton P.M."/>
            <person name="Dallman T."/>
            <person name="Nair S."/>
            <person name="De Pinna E."/>
            <person name="Peters T."/>
            <person name="Grant K."/>
        </authorList>
    </citation>
    <scope>NUCLEOTIDE SEQUENCE [LARGE SCALE GENOMIC DNA]</scope>
    <source>
        <strain evidence="2">674345</strain>
    </source>
</reference>
<proteinExistence type="predicted"/>
<dbReference type="AlphaFoldDB" id="A0A5Y2SJR0"/>
<gene>
    <name evidence="2" type="ORF">FNH47_19815</name>
</gene>
<name>A0A5Y2SJR0_SALHO</name>
<organism evidence="2">
    <name type="scientific">Salmonella houtenae</name>
    <dbReference type="NCBI Taxonomy" id="59205"/>
    <lineage>
        <taxon>Bacteria</taxon>
        <taxon>Pseudomonadati</taxon>
        <taxon>Pseudomonadota</taxon>
        <taxon>Gammaproteobacteria</taxon>
        <taxon>Enterobacterales</taxon>
        <taxon>Enterobacteriaceae</taxon>
        <taxon>Salmonella</taxon>
    </lineage>
</organism>
<sequence length="186" mass="20349">MMGMAPGTQTLYSTPCTPVPRGERQHLPTNFTGTTNMKNLLIISLIFSCSASASVSPTGPEAAALKFNHWYIDQLLKGGNPLTDYAGLEPYVAANTIAALKISNTADPEVVDVPDSDMFIKAQNFEKNWQQIEIVSSDYDPMCMQVYVSFGAKQKHTVIDCMVKEDGAWKVLSVAGQEILRNVSLK</sequence>